<proteinExistence type="predicted"/>
<reference evidence="2 3" key="1">
    <citation type="journal article" date="2009" name="J. Bacteriol.">
        <title>Genome sequence of Azotobacter vinelandii, an obligate aerobe specialized to support diverse anaerobic metabolic processes.</title>
        <authorList>
            <person name="Setubal J.C."/>
            <person name="dos Santos P."/>
            <person name="Goldman B.S."/>
            <person name="Ertesvag H."/>
            <person name="Espin G."/>
            <person name="Rubio L.M."/>
            <person name="Valla S."/>
            <person name="Almeida N.F."/>
            <person name="Balasubramanian D."/>
            <person name="Cromes L."/>
            <person name="Curatti L."/>
            <person name="Du Z."/>
            <person name="Godsy E."/>
            <person name="Goodner B."/>
            <person name="Hellner-Burris K."/>
            <person name="Hernandez J.A."/>
            <person name="Houmiel K."/>
            <person name="Imperial J."/>
            <person name="Kennedy C."/>
            <person name="Larson T.J."/>
            <person name="Latreille P."/>
            <person name="Ligon L.S."/>
            <person name="Lu J."/>
            <person name="Maerk M."/>
            <person name="Miller N.M."/>
            <person name="Norton S."/>
            <person name="O'Carroll I.P."/>
            <person name="Paulsen I."/>
            <person name="Raulfs E.C."/>
            <person name="Roemer R."/>
            <person name="Rosser J."/>
            <person name="Segura D."/>
            <person name="Slater S."/>
            <person name="Stricklin S.L."/>
            <person name="Studholme D.J."/>
            <person name="Sun J."/>
            <person name="Viana C.J."/>
            <person name="Wallin E."/>
            <person name="Wang B."/>
            <person name="Wheeler C."/>
            <person name="Zhu H."/>
            <person name="Dean D.R."/>
            <person name="Dixon R."/>
            <person name="Wood D."/>
        </authorList>
    </citation>
    <scope>NUCLEOTIDE SEQUENCE [LARGE SCALE GENOMIC DNA]</scope>
    <source>
        <strain evidence="3">DJ / ATCC BAA-1303</strain>
    </source>
</reference>
<feature type="region of interest" description="Disordered" evidence="1">
    <location>
        <begin position="1"/>
        <end position="53"/>
    </location>
</feature>
<dbReference type="KEGG" id="avn:Avin_43880"/>
<dbReference type="AlphaFoldDB" id="C1DGL3"/>
<organism evidence="2 3">
    <name type="scientific">Azotobacter vinelandii (strain DJ / ATCC BAA-1303)</name>
    <dbReference type="NCBI Taxonomy" id="322710"/>
    <lineage>
        <taxon>Bacteria</taxon>
        <taxon>Pseudomonadati</taxon>
        <taxon>Pseudomonadota</taxon>
        <taxon>Gammaproteobacteria</taxon>
        <taxon>Pseudomonadales</taxon>
        <taxon>Pseudomonadaceae</taxon>
        <taxon>Azotobacter</taxon>
    </lineage>
</organism>
<evidence type="ECO:0000313" key="3">
    <source>
        <dbReference type="Proteomes" id="UP000002424"/>
    </source>
</evidence>
<dbReference type="EMBL" id="CP001157">
    <property type="protein sequence ID" value="ACO80509.1"/>
    <property type="molecule type" value="Genomic_DNA"/>
</dbReference>
<sequence>MPERTGDFRSKENCGEISEDGKQETRSCRKSPTDRGACRPPRPPPLPPVLRDICPPGNTLRSKCCRRNSCPSNS</sequence>
<protein>
    <submittedName>
        <fullName evidence="2">Uncharacterized protein</fullName>
    </submittedName>
</protein>
<dbReference type="HOGENOM" id="CLU_2679761_0_0_6"/>
<keyword evidence="3" id="KW-1185">Reference proteome</keyword>
<accession>C1DGL3</accession>
<dbReference type="Proteomes" id="UP000002424">
    <property type="component" value="Chromosome"/>
</dbReference>
<name>C1DGL3_AZOVD</name>
<gene>
    <name evidence="2" type="ordered locus">Avin_43880</name>
</gene>
<evidence type="ECO:0000256" key="1">
    <source>
        <dbReference type="SAM" id="MobiDB-lite"/>
    </source>
</evidence>
<evidence type="ECO:0000313" key="2">
    <source>
        <dbReference type="EMBL" id="ACO80509.1"/>
    </source>
</evidence>
<dbReference type="EnsemblBacteria" id="ACO80509">
    <property type="protein sequence ID" value="ACO80509"/>
    <property type="gene ID" value="Avin_43880"/>
</dbReference>
<feature type="compositionally biased region" description="Basic and acidic residues" evidence="1">
    <location>
        <begin position="1"/>
        <end position="37"/>
    </location>
</feature>
<dbReference type="STRING" id="322710.Avin_43880"/>